<dbReference type="InterPro" id="IPR000673">
    <property type="entry name" value="Sig_transdc_resp-reg_Me-estase"/>
</dbReference>
<proteinExistence type="predicted"/>
<organism evidence="6 7">
    <name type="scientific">Gelidibacter algens</name>
    <dbReference type="NCBI Taxonomy" id="49280"/>
    <lineage>
        <taxon>Bacteria</taxon>
        <taxon>Pseudomonadati</taxon>
        <taxon>Bacteroidota</taxon>
        <taxon>Flavobacteriia</taxon>
        <taxon>Flavobacteriales</taxon>
        <taxon>Flavobacteriaceae</taxon>
        <taxon>Gelidibacter</taxon>
    </lineage>
</organism>
<protein>
    <recommendedName>
        <fullName evidence="2">protein-glutamate methylesterase</fullName>
        <ecNumber evidence="2">3.1.1.61</ecNumber>
    </recommendedName>
</protein>
<comment type="caution">
    <text evidence="6">The sequence shown here is derived from an EMBL/GenBank/DDBJ whole genome shotgun (WGS) entry which is preliminary data.</text>
</comment>
<dbReference type="STRING" id="49280.A9996_14725"/>
<sequence>MKTPKFIIVVGTSAGGMNALIEFVSQLEVEMDAAVFIVMHLSKTSISDFLVHRLQPHTALPCEVAKENTAIQKGHIYVGAPNAHLLVKKDKIILGHGPEENRWRPSIDVLFRSAAAAYSTRVVGVVLTGSLDDGTTGMLAIKRSGGTCIVQDPNEAEYPDMPLSVLNNMEVDHCVSLSQMGDLIFKVTQSSPDEIPAPKDILIESEIAERVVVDYESVKQIAEKDIYACPDCGGGLWSIAEEKGITNRYRCHIGHSYSESDLVIKQGEILESTLWVALRIMEERRNLLKKMESDNTKKGYSKMATSYGEKAEDIQQHVDKMKEVLYASQKITYIAPLV</sequence>
<dbReference type="PANTHER" id="PTHR42872">
    <property type="entry name" value="PROTEIN-GLUTAMATE METHYLESTERASE/PROTEIN-GLUTAMINE GLUTAMINASE"/>
    <property type="match status" value="1"/>
</dbReference>
<dbReference type="GO" id="GO:0005737">
    <property type="term" value="C:cytoplasm"/>
    <property type="evidence" value="ECO:0007669"/>
    <property type="project" value="InterPro"/>
</dbReference>
<keyword evidence="4" id="KW-0145">Chemotaxis</keyword>
<feature type="domain" description="CheB-type methylesterase" evidence="5">
    <location>
        <begin position="1"/>
        <end position="191"/>
    </location>
</feature>
<dbReference type="GO" id="GO:0000156">
    <property type="term" value="F:phosphorelay response regulator activity"/>
    <property type="evidence" value="ECO:0007669"/>
    <property type="project" value="InterPro"/>
</dbReference>
<dbReference type="PANTHER" id="PTHR42872:SF6">
    <property type="entry name" value="PROTEIN-GLUTAMATE METHYLESTERASE_PROTEIN-GLUTAMINE GLUTAMINASE"/>
    <property type="match status" value="1"/>
</dbReference>
<dbReference type="PROSITE" id="PS50122">
    <property type="entry name" value="CHEB"/>
    <property type="match status" value="1"/>
</dbReference>
<name>A0A1A7R171_9FLAO</name>
<dbReference type="InterPro" id="IPR035909">
    <property type="entry name" value="CheB_C"/>
</dbReference>
<evidence type="ECO:0000313" key="7">
    <source>
        <dbReference type="Proteomes" id="UP000248987"/>
    </source>
</evidence>
<evidence type="ECO:0000256" key="1">
    <source>
        <dbReference type="ARBA" id="ARBA00022801"/>
    </source>
</evidence>
<dbReference type="Gene3D" id="3.40.50.180">
    <property type="entry name" value="Methylesterase CheB, C-terminal domain"/>
    <property type="match status" value="1"/>
</dbReference>
<dbReference type="CDD" id="cd16433">
    <property type="entry name" value="CheB"/>
    <property type="match status" value="1"/>
</dbReference>
<accession>A0A1A7R171</accession>
<reference evidence="6 7" key="1">
    <citation type="submission" date="2018-06" db="EMBL/GenBank/DDBJ databases">
        <title>Genomic Encyclopedia of Archaeal and Bacterial Type Strains, Phase II (KMG-II): from individual species to whole genera.</title>
        <authorList>
            <person name="Goeker M."/>
        </authorList>
    </citation>
    <scope>NUCLEOTIDE SEQUENCE [LARGE SCALE GENOMIC DNA]</scope>
    <source>
        <strain evidence="6 7">DSM 12408</strain>
    </source>
</reference>
<keyword evidence="1 4" id="KW-0378">Hydrolase</keyword>
<dbReference type="RefSeq" id="WP_066436693.1">
    <property type="nucleotide sequence ID" value="NZ_LZRN01000036.1"/>
</dbReference>
<gene>
    <name evidence="6" type="ORF">LX77_03398</name>
</gene>
<feature type="active site" evidence="4">
    <location>
        <position position="133"/>
    </location>
</feature>
<evidence type="ECO:0000256" key="4">
    <source>
        <dbReference type="PROSITE-ProRule" id="PRU00050"/>
    </source>
</evidence>
<dbReference type="PIRSF" id="PIRSF036461">
    <property type="entry name" value="Chmtx_methlestr"/>
    <property type="match status" value="1"/>
</dbReference>
<dbReference type="Pfam" id="PF01339">
    <property type="entry name" value="CheB_methylest"/>
    <property type="match status" value="1"/>
</dbReference>
<dbReference type="GO" id="GO:0008984">
    <property type="term" value="F:protein-glutamate methylesterase activity"/>
    <property type="evidence" value="ECO:0007669"/>
    <property type="project" value="UniProtKB-EC"/>
</dbReference>
<dbReference type="GO" id="GO:0006935">
    <property type="term" value="P:chemotaxis"/>
    <property type="evidence" value="ECO:0007669"/>
    <property type="project" value="UniProtKB-UniRule"/>
</dbReference>
<dbReference type="Proteomes" id="UP000248987">
    <property type="component" value="Unassembled WGS sequence"/>
</dbReference>
<dbReference type="InterPro" id="IPR011247">
    <property type="entry name" value="Chemotax_prot-Glu_Me-esterase"/>
</dbReference>
<feature type="active site" evidence="4">
    <location>
        <position position="13"/>
    </location>
</feature>
<evidence type="ECO:0000256" key="2">
    <source>
        <dbReference type="ARBA" id="ARBA00039140"/>
    </source>
</evidence>
<evidence type="ECO:0000313" key="6">
    <source>
        <dbReference type="EMBL" id="RAJ19768.1"/>
    </source>
</evidence>
<dbReference type="OrthoDB" id="1524092at2"/>
<dbReference type="AlphaFoldDB" id="A0A1A7R171"/>
<evidence type="ECO:0000259" key="5">
    <source>
        <dbReference type="PROSITE" id="PS50122"/>
    </source>
</evidence>
<dbReference type="EC" id="3.1.1.61" evidence="2"/>
<feature type="active site" evidence="4">
    <location>
        <position position="40"/>
    </location>
</feature>
<dbReference type="EMBL" id="QLLQ01000019">
    <property type="protein sequence ID" value="RAJ19768.1"/>
    <property type="molecule type" value="Genomic_DNA"/>
</dbReference>
<keyword evidence="7" id="KW-1185">Reference proteome</keyword>
<dbReference type="SUPFAM" id="SSF52738">
    <property type="entry name" value="Methylesterase CheB, C-terminal domain"/>
    <property type="match status" value="1"/>
</dbReference>
<comment type="catalytic activity">
    <reaction evidence="3">
        <text>[protein]-L-glutamate 5-O-methyl ester + H2O = L-glutamyl-[protein] + methanol + H(+)</text>
        <dbReference type="Rhea" id="RHEA:23236"/>
        <dbReference type="Rhea" id="RHEA-COMP:10208"/>
        <dbReference type="Rhea" id="RHEA-COMP:10311"/>
        <dbReference type="ChEBI" id="CHEBI:15377"/>
        <dbReference type="ChEBI" id="CHEBI:15378"/>
        <dbReference type="ChEBI" id="CHEBI:17790"/>
        <dbReference type="ChEBI" id="CHEBI:29973"/>
        <dbReference type="ChEBI" id="CHEBI:82795"/>
        <dbReference type="EC" id="3.1.1.61"/>
    </reaction>
</comment>
<evidence type="ECO:0000256" key="3">
    <source>
        <dbReference type="ARBA" id="ARBA00048267"/>
    </source>
</evidence>